<dbReference type="SUPFAM" id="SSF52540">
    <property type="entry name" value="P-loop containing nucleoside triphosphate hydrolases"/>
    <property type="match status" value="1"/>
</dbReference>
<dbReference type="AlphaFoldDB" id="A0AA89AV92"/>
<dbReference type="GO" id="GO:0017095">
    <property type="term" value="F:heparan sulfate 6-sulfotransferase activity"/>
    <property type="evidence" value="ECO:0007669"/>
    <property type="project" value="TreeGrafter"/>
</dbReference>
<keyword evidence="4" id="KW-1133">Transmembrane helix</keyword>
<comment type="subcellular location">
    <subcellularLocation>
        <location evidence="1">Membrane</location>
        <topology evidence="1">Single-pass membrane protein</topology>
    </subcellularLocation>
</comment>
<evidence type="ECO:0000313" key="8">
    <source>
        <dbReference type="Proteomes" id="UP001188597"/>
    </source>
</evidence>
<dbReference type="EMBL" id="JAVXUP010001129">
    <property type="protein sequence ID" value="KAK3015658.1"/>
    <property type="molecule type" value="Genomic_DNA"/>
</dbReference>
<reference evidence="7" key="1">
    <citation type="submission" date="2022-12" db="EMBL/GenBank/DDBJ databases">
        <title>Draft genome assemblies for two species of Escallonia (Escalloniales).</title>
        <authorList>
            <person name="Chanderbali A."/>
            <person name="Dervinis C."/>
            <person name="Anghel I."/>
            <person name="Soltis D."/>
            <person name="Soltis P."/>
            <person name="Zapata F."/>
        </authorList>
    </citation>
    <scope>NUCLEOTIDE SEQUENCE</scope>
    <source>
        <strain evidence="7">UCBG64.0493</strain>
        <tissue evidence="7">Leaf</tissue>
    </source>
</reference>
<sequence length="229" mass="26401">MRTWNEPKQFFFLRRRDEPPKKGVAELAKQQNVVYDGTNCLKENYSKASTAINASASKDDFEHCKSTVNRWASSSLHKGVKEDKHILLDLLFFLHVPRTGGRTFLNKLYSSSDECLRSYDKLRFDPSKSNCRLLHDVQASQRENSVVTILRNPIDRIFSTYEFLVEVAARFLVHPNLTSATRMAGRLRSKTGGVSTLDIWPWKYLVPWMREDLFSRVAETLGTVVKVRV</sequence>
<accession>A0AA89AV92</accession>
<protein>
    <recommendedName>
        <fullName evidence="9">Sulfotransferase</fullName>
    </recommendedName>
</protein>
<dbReference type="InterPro" id="IPR010635">
    <property type="entry name" value="Heparan_SO4-6-sulfoTrfase"/>
</dbReference>
<name>A0AA89AV92_9ASTE</name>
<keyword evidence="8" id="KW-1185">Reference proteome</keyword>
<dbReference type="InterPro" id="IPR027417">
    <property type="entry name" value="P-loop_NTPase"/>
</dbReference>
<evidence type="ECO:0000256" key="3">
    <source>
        <dbReference type="ARBA" id="ARBA00022692"/>
    </source>
</evidence>
<evidence type="ECO:0000256" key="5">
    <source>
        <dbReference type="ARBA" id="ARBA00023136"/>
    </source>
</evidence>
<keyword evidence="5" id="KW-0472">Membrane</keyword>
<evidence type="ECO:0000256" key="2">
    <source>
        <dbReference type="ARBA" id="ARBA00022679"/>
    </source>
</evidence>
<proteinExistence type="predicted"/>
<evidence type="ECO:0000313" key="7">
    <source>
        <dbReference type="EMBL" id="KAK3015658.1"/>
    </source>
</evidence>
<evidence type="ECO:0008006" key="9">
    <source>
        <dbReference type="Google" id="ProtNLM"/>
    </source>
</evidence>
<keyword evidence="3" id="KW-0812">Transmembrane</keyword>
<dbReference type="GO" id="GO:0016020">
    <property type="term" value="C:membrane"/>
    <property type="evidence" value="ECO:0007669"/>
    <property type="project" value="UniProtKB-SubCell"/>
</dbReference>
<dbReference type="PANTHER" id="PTHR12812">
    <property type="entry name" value="HEPARAN SULFATE 6-O-SULFOTRANSFERASE 3"/>
    <property type="match status" value="1"/>
</dbReference>
<dbReference type="PANTHER" id="PTHR12812:SF0">
    <property type="entry name" value="HEPARAN-SULFATE 6-O-SULFOTRANSFERASE"/>
    <property type="match status" value="1"/>
</dbReference>
<keyword evidence="6" id="KW-0325">Glycoprotein</keyword>
<organism evidence="7 8">
    <name type="scientific">Escallonia herrerae</name>
    <dbReference type="NCBI Taxonomy" id="1293975"/>
    <lineage>
        <taxon>Eukaryota</taxon>
        <taxon>Viridiplantae</taxon>
        <taxon>Streptophyta</taxon>
        <taxon>Embryophyta</taxon>
        <taxon>Tracheophyta</taxon>
        <taxon>Spermatophyta</taxon>
        <taxon>Magnoliopsida</taxon>
        <taxon>eudicotyledons</taxon>
        <taxon>Gunneridae</taxon>
        <taxon>Pentapetalae</taxon>
        <taxon>asterids</taxon>
        <taxon>campanulids</taxon>
        <taxon>Escalloniales</taxon>
        <taxon>Escalloniaceae</taxon>
        <taxon>Escallonia</taxon>
    </lineage>
</organism>
<comment type="caution">
    <text evidence="7">The sequence shown here is derived from an EMBL/GenBank/DDBJ whole genome shotgun (WGS) entry which is preliminary data.</text>
</comment>
<evidence type="ECO:0000256" key="6">
    <source>
        <dbReference type="ARBA" id="ARBA00023180"/>
    </source>
</evidence>
<dbReference type="Gene3D" id="3.40.50.300">
    <property type="entry name" value="P-loop containing nucleotide triphosphate hydrolases"/>
    <property type="match status" value="1"/>
</dbReference>
<dbReference type="Proteomes" id="UP001188597">
    <property type="component" value="Unassembled WGS sequence"/>
</dbReference>
<evidence type="ECO:0000256" key="1">
    <source>
        <dbReference type="ARBA" id="ARBA00004167"/>
    </source>
</evidence>
<keyword evidence="2" id="KW-0808">Transferase</keyword>
<evidence type="ECO:0000256" key="4">
    <source>
        <dbReference type="ARBA" id="ARBA00022989"/>
    </source>
</evidence>
<gene>
    <name evidence="7" type="ORF">RJ639_006332</name>
</gene>